<protein>
    <submittedName>
        <fullName evidence="1">Uncharacterized protein</fullName>
    </submittedName>
</protein>
<reference evidence="1" key="1">
    <citation type="submission" date="2018-02" db="EMBL/GenBank/DDBJ databases">
        <title>The genomes of Aspergillus section Nigri reveals drivers in fungal speciation.</title>
        <authorList>
            <consortium name="DOE Joint Genome Institute"/>
            <person name="Vesth T.C."/>
            <person name="Nybo J."/>
            <person name="Theobald S."/>
            <person name="Brandl J."/>
            <person name="Frisvad J.C."/>
            <person name="Nielsen K.F."/>
            <person name="Lyhne E.K."/>
            <person name="Kogle M.E."/>
            <person name="Kuo A."/>
            <person name="Riley R."/>
            <person name="Clum A."/>
            <person name="Nolan M."/>
            <person name="Lipzen A."/>
            <person name="Salamov A."/>
            <person name="Henrissat B."/>
            <person name="Wiebenga A."/>
            <person name="De vries R.P."/>
            <person name="Grigoriev I.V."/>
            <person name="Mortensen U.H."/>
            <person name="Andersen M.R."/>
            <person name="Baker S.E."/>
        </authorList>
    </citation>
    <scope>NUCLEOTIDE SEQUENCE</scope>
    <source>
        <strain evidence="1">CBS 621.78</strain>
    </source>
</reference>
<proteinExistence type="predicted"/>
<evidence type="ECO:0000313" key="1">
    <source>
        <dbReference type="EMBL" id="RAH48277.1"/>
    </source>
</evidence>
<keyword evidence="2" id="KW-1185">Reference proteome</keyword>
<organism evidence="1 2">
    <name type="scientific">Aspergillus brunneoviolaceus CBS 621.78</name>
    <dbReference type="NCBI Taxonomy" id="1450534"/>
    <lineage>
        <taxon>Eukaryota</taxon>
        <taxon>Fungi</taxon>
        <taxon>Dikarya</taxon>
        <taxon>Ascomycota</taxon>
        <taxon>Pezizomycotina</taxon>
        <taxon>Eurotiomycetes</taxon>
        <taxon>Eurotiomycetidae</taxon>
        <taxon>Eurotiales</taxon>
        <taxon>Aspergillaceae</taxon>
        <taxon>Aspergillus</taxon>
        <taxon>Aspergillus subgen. Circumdati</taxon>
    </lineage>
</organism>
<accession>A0ACD1GGG6</accession>
<sequence length="86" mass="9329">MVSFVWPFVSPQFAPVALGSPVDPDLVERHRTSPYLRNLGDSRLCQPRGIDTNLSVGLADGKISFGGKLVEGWDEDGEDGEKRGVS</sequence>
<evidence type="ECO:0000313" key="2">
    <source>
        <dbReference type="Proteomes" id="UP000249057"/>
    </source>
</evidence>
<dbReference type="EMBL" id="KZ825325">
    <property type="protein sequence ID" value="RAH48277.1"/>
    <property type="molecule type" value="Genomic_DNA"/>
</dbReference>
<dbReference type="Proteomes" id="UP000249057">
    <property type="component" value="Unassembled WGS sequence"/>
</dbReference>
<name>A0ACD1GGG6_9EURO</name>
<gene>
    <name evidence="1" type="ORF">BO95DRAFT_61841</name>
</gene>